<dbReference type="Gene3D" id="1.10.530.10">
    <property type="match status" value="1"/>
</dbReference>
<dbReference type="Proteomes" id="UP000621799">
    <property type="component" value="Unassembled WGS sequence"/>
</dbReference>
<evidence type="ECO:0000313" key="2">
    <source>
        <dbReference type="Proteomes" id="UP000621799"/>
    </source>
</evidence>
<evidence type="ECO:0000313" key="1">
    <source>
        <dbReference type="EMBL" id="MBE9039288.1"/>
    </source>
</evidence>
<comment type="caution">
    <text evidence="1">The sequence shown here is derived from an EMBL/GenBank/DDBJ whole genome shotgun (WGS) entry which is preliminary data.</text>
</comment>
<dbReference type="EMBL" id="JADEXN010000004">
    <property type="protein sequence ID" value="MBE9039288.1"/>
    <property type="molecule type" value="Genomic_DNA"/>
</dbReference>
<dbReference type="InterPro" id="IPR023346">
    <property type="entry name" value="Lysozyme-like_dom_sf"/>
</dbReference>
<gene>
    <name evidence="1" type="ORF">IQ235_00570</name>
</gene>
<reference evidence="1" key="1">
    <citation type="submission" date="2020-10" db="EMBL/GenBank/DDBJ databases">
        <authorList>
            <person name="Castelo-Branco R."/>
            <person name="Eusebio N."/>
            <person name="Adriana R."/>
            <person name="Vieira A."/>
            <person name="Brugerolle De Fraissinette N."/>
            <person name="Rezende De Castro R."/>
            <person name="Schneider M.P."/>
            <person name="Vasconcelos V."/>
            <person name="Leao P.N."/>
        </authorList>
    </citation>
    <scope>NUCLEOTIDE SEQUENCE</scope>
    <source>
        <strain evidence="1">LEGE 11467</strain>
    </source>
</reference>
<keyword evidence="2" id="KW-1185">Reference proteome</keyword>
<dbReference type="AlphaFoldDB" id="A0A928VTZ6"/>
<name>A0A928VTZ6_9CYAN</name>
<dbReference type="GO" id="GO:0016787">
    <property type="term" value="F:hydrolase activity"/>
    <property type="evidence" value="ECO:0007669"/>
    <property type="project" value="UniProtKB-KW"/>
</dbReference>
<accession>A0A928VTZ6</accession>
<protein>
    <submittedName>
        <fullName evidence="1">Glycoside hydrolase family protein</fullName>
    </submittedName>
</protein>
<proteinExistence type="predicted"/>
<sequence>MTGGDPQIRALMRTISAAESNVGRPYHVLYGGEYIEDLSRHPDRCVRITVGPNKGNCSTAAGRYQMLSTTWEEKSELYHPKAEGFWLWDAYHFEPEYQDRVIYEWLSDRRAWGEDIAALLRQGQLDKVLRLLSGTWTSLGYGIETNEMTQNLPEIYQKMLAEELEALTAEE</sequence>
<organism evidence="1 2">
    <name type="scientific">Zarconia navalis LEGE 11467</name>
    <dbReference type="NCBI Taxonomy" id="1828826"/>
    <lineage>
        <taxon>Bacteria</taxon>
        <taxon>Bacillati</taxon>
        <taxon>Cyanobacteriota</taxon>
        <taxon>Cyanophyceae</taxon>
        <taxon>Oscillatoriophycideae</taxon>
        <taxon>Oscillatoriales</taxon>
        <taxon>Oscillatoriales incertae sedis</taxon>
        <taxon>Zarconia</taxon>
        <taxon>Zarconia navalis</taxon>
    </lineage>
</organism>
<dbReference type="SUPFAM" id="SSF53955">
    <property type="entry name" value="Lysozyme-like"/>
    <property type="match status" value="1"/>
</dbReference>
<keyword evidence="1" id="KW-0378">Hydrolase</keyword>